<accession>A0A067RDB0</accession>
<dbReference type="AlphaFoldDB" id="A0A067RDB0"/>
<feature type="compositionally biased region" description="Low complexity" evidence="4">
    <location>
        <begin position="505"/>
        <end position="515"/>
    </location>
</feature>
<dbReference type="PANTHER" id="PTHR23110">
    <property type="entry name" value="BTB DOMAIN TRANSCRIPTION FACTOR"/>
    <property type="match status" value="1"/>
</dbReference>
<dbReference type="PROSITE" id="PS50960">
    <property type="entry name" value="HTH_PSQ"/>
    <property type="match status" value="1"/>
</dbReference>
<dbReference type="InterPro" id="IPR007889">
    <property type="entry name" value="HTH_Psq"/>
</dbReference>
<proteinExistence type="predicted"/>
<reference evidence="7 8" key="1">
    <citation type="journal article" date="2014" name="Nat. Commun.">
        <title>Molecular traces of alternative social organization in a termite genome.</title>
        <authorList>
            <person name="Terrapon N."/>
            <person name="Li C."/>
            <person name="Robertson H.M."/>
            <person name="Ji L."/>
            <person name="Meng X."/>
            <person name="Booth W."/>
            <person name="Chen Z."/>
            <person name="Childers C.P."/>
            <person name="Glastad K.M."/>
            <person name="Gokhale K."/>
            <person name="Gowin J."/>
            <person name="Gronenberg W."/>
            <person name="Hermansen R.A."/>
            <person name="Hu H."/>
            <person name="Hunt B.G."/>
            <person name="Huylmans A.K."/>
            <person name="Khalil S.M."/>
            <person name="Mitchell R.D."/>
            <person name="Munoz-Torres M.C."/>
            <person name="Mustard J.A."/>
            <person name="Pan H."/>
            <person name="Reese J.T."/>
            <person name="Scharf M.E."/>
            <person name="Sun F."/>
            <person name="Vogel H."/>
            <person name="Xiao J."/>
            <person name="Yang W."/>
            <person name="Yang Z."/>
            <person name="Yang Z."/>
            <person name="Zhou J."/>
            <person name="Zhu J."/>
            <person name="Brent C.S."/>
            <person name="Elsik C.G."/>
            <person name="Goodisman M.A."/>
            <person name="Liberles D.A."/>
            <person name="Roe R.M."/>
            <person name="Vargo E.L."/>
            <person name="Vilcinskas A."/>
            <person name="Wang J."/>
            <person name="Bornberg-Bauer E."/>
            <person name="Korb J."/>
            <person name="Zhang G."/>
            <person name="Liebig J."/>
        </authorList>
    </citation>
    <scope>NUCLEOTIDE SEQUENCE [LARGE SCALE GENOMIC DNA]</scope>
    <source>
        <tissue evidence="7">Whole organism</tissue>
    </source>
</reference>
<feature type="compositionally biased region" description="Basic residues" evidence="4">
    <location>
        <begin position="519"/>
        <end position="533"/>
    </location>
</feature>
<dbReference type="Proteomes" id="UP000027135">
    <property type="component" value="Unassembled WGS sequence"/>
</dbReference>
<keyword evidence="8" id="KW-1185">Reference proteome</keyword>
<dbReference type="InterPro" id="IPR000210">
    <property type="entry name" value="BTB/POZ_dom"/>
</dbReference>
<sequence length="779" mass="84830">MSIQQFCLRWNNHQPNFISVFTNLLNNESLVDVTLAAEGKHLQAHRVVLSACSTYFQTLFSVNPCQHPIVILKDVKYSNLKTIVDFMYYGEVNILQEDLTAVLKTAEMLKIKGLAEIPQQNIAEQMHVNKSLSVSSDKGEMLTSSESTWGPDSRCSPAPLSPSMRRKRLRKSSTERTSEDLPSEITLVASPALVKPEHIPVTPDGESGRSEGSLRNSTQEPSTDSEPREGSQDSVEDEPLTLVREVDPPIADTGPSTSQQSATPQGLQWALLEHGYPRFALSSCQASLSVQASSAFCAPEPPPNPGVVRRDIPQYAGHAYQPHQMLPMSSCAVMSAYGPPSATPPSPCPSSCPSPCPSPCSSPVFISAGSGQNSPSRRKRSINPQSEENFLRALEAVRYGGIGFCKAARMYGVNNRTLWLEYKKRGYPVTRPSLKARMKQDLPSSMPPPASNQMELSPNVTATSVMGPPPPATSMQVGGFLDSHHVEFTHPQGPPAPSRQRPQDNASNLSNSSASTHHGINRKRLLMRQHRIKKESDPAHTSPDSEPGSPHFASGSGLLSLPPVRIERQCSEPPLCTSPSLQQNPATPNLLTVPQPTFLVKQHSHPLLPSQQSSTCPASTTLLVQRQLSQPAPGQTCRAVSPSVVIEQLPVLRLVSDQITAKIISHGGLRVRSDELRRASSSPQASSPREAFESQRSGHCPVLRPGPALGCNFCWNTIDGHGRILRRKTKYHCPECKTNLCIVPCFQEYHERQHAGGSRETAGSVSPTIMKILPKTSSI</sequence>
<dbReference type="GO" id="GO:0003677">
    <property type="term" value="F:DNA binding"/>
    <property type="evidence" value="ECO:0007669"/>
    <property type="project" value="UniProtKB-UniRule"/>
</dbReference>
<feature type="region of interest" description="Disordered" evidence="4">
    <location>
        <begin position="133"/>
        <end position="239"/>
    </location>
</feature>
<feature type="compositionally biased region" description="Low complexity" evidence="4">
    <location>
        <begin position="679"/>
        <end position="689"/>
    </location>
</feature>
<dbReference type="InterPro" id="IPR011333">
    <property type="entry name" value="SKP1/BTB/POZ_sf"/>
</dbReference>
<dbReference type="InterPro" id="IPR051095">
    <property type="entry name" value="Dros_DevTransReg"/>
</dbReference>
<dbReference type="Pfam" id="PF00651">
    <property type="entry name" value="BTB"/>
    <property type="match status" value="1"/>
</dbReference>
<comment type="subcellular location">
    <subcellularLocation>
        <location evidence="1 3">Nucleus</location>
    </subcellularLocation>
</comment>
<dbReference type="PROSITE" id="PS50097">
    <property type="entry name" value="BTB"/>
    <property type="match status" value="1"/>
</dbReference>
<evidence type="ECO:0000256" key="3">
    <source>
        <dbReference type="PROSITE-ProRule" id="PRU00320"/>
    </source>
</evidence>
<feature type="compositionally biased region" description="Polar residues" evidence="4">
    <location>
        <begin position="133"/>
        <end position="150"/>
    </location>
</feature>
<evidence type="ECO:0000313" key="7">
    <source>
        <dbReference type="EMBL" id="KDR21742.1"/>
    </source>
</evidence>
<dbReference type="SUPFAM" id="SSF46689">
    <property type="entry name" value="Homeodomain-like"/>
    <property type="match status" value="1"/>
</dbReference>
<dbReference type="FunCoup" id="A0A067RDB0">
    <property type="interactions" value="239"/>
</dbReference>
<dbReference type="EMBL" id="KK852542">
    <property type="protein sequence ID" value="KDR21742.1"/>
    <property type="molecule type" value="Genomic_DNA"/>
</dbReference>
<organism evidence="7 8">
    <name type="scientific">Zootermopsis nevadensis</name>
    <name type="common">Dampwood termite</name>
    <dbReference type="NCBI Taxonomy" id="136037"/>
    <lineage>
        <taxon>Eukaryota</taxon>
        <taxon>Metazoa</taxon>
        <taxon>Ecdysozoa</taxon>
        <taxon>Arthropoda</taxon>
        <taxon>Hexapoda</taxon>
        <taxon>Insecta</taxon>
        <taxon>Pterygota</taxon>
        <taxon>Neoptera</taxon>
        <taxon>Polyneoptera</taxon>
        <taxon>Dictyoptera</taxon>
        <taxon>Blattodea</taxon>
        <taxon>Blattoidea</taxon>
        <taxon>Termitoidae</taxon>
        <taxon>Termopsidae</taxon>
        <taxon>Zootermopsis</taxon>
    </lineage>
</organism>
<evidence type="ECO:0000313" key="8">
    <source>
        <dbReference type="Proteomes" id="UP000027135"/>
    </source>
</evidence>
<dbReference type="PANTHER" id="PTHR23110:SF81">
    <property type="entry name" value="BTB-PROTEIN-VII, ISOFORM F-RELATED"/>
    <property type="match status" value="1"/>
</dbReference>
<feature type="compositionally biased region" description="Polar residues" evidence="4">
    <location>
        <begin position="451"/>
        <end position="464"/>
    </location>
</feature>
<feature type="domain" description="BTB" evidence="5">
    <location>
        <begin position="31"/>
        <end position="96"/>
    </location>
</feature>
<feature type="compositionally biased region" description="Polar residues" evidence="4">
    <location>
        <begin position="213"/>
        <end position="224"/>
    </location>
</feature>
<dbReference type="GO" id="GO:0006357">
    <property type="term" value="P:regulation of transcription by RNA polymerase II"/>
    <property type="evidence" value="ECO:0007669"/>
    <property type="project" value="TreeGrafter"/>
</dbReference>
<keyword evidence="3" id="KW-0238">DNA-binding</keyword>
<feature type="domain" description="HTH psq-type" evidence="6">
    <location>
        <begin position="376"/>
        <end position="428"/>
    </location>
</feature>
<evidence type="ECO:0000256" key="4">
    <source>
        <dbReference type="SAM" id="MobiDB-lite"/>
    </source>
</evidence>
<feature type="DNA-binding region" description="H-T-H motif" evidence="3">
    <location>
        <begin position="404"/>
        <end position="424"/>
    </location>
</feature>
<dbReference type="CDD" id="cd18315">
    <property type="entry name" value="BTB_POZ_BAB-like"/>
    <property type="match status" value="1"/>
</dbReference>
<dbReference type="SUPFAM" id="SSF54695">
    <property type="entry name" value="POZ domain"/>
    <property type="match status" value="1"/>
</dbReference>
<protein>
    <submittedName>
        <fullName evidence="7">Protein tramtrack, alpha isoform</fullName>
    </submittedName>
</protein>
<dbReference type="SMART" id="SM00225">
    <property type="entry name" value="BTB"/>
    <property type="match status" value="1"/>
</dbReference>
<name>A0A067RDB0_ZOONE</name>
<dbReference type="Gene3D" id="1.10.10.60">
    <property type="entry name" value="Homeodomain-like"/>
    <property type="match status" value="1"/>
</dbReference>
<dbReference type="InParanoid" id="A0A067RDB0"/>
<feature type="region of interest" description="Disordered" evidence="4">
    <location>
        <begin position="437"/>
        <end position="559"/>
    </location>
</feature>
<dbReference type="GO" id="GO:0005634">
    <property type="term" value="C:nucleus"/>
    <property type="evidence" value="ECO:0007669"/>
    <property type="project" value="UniProtKB-SubCell"/>
</dbReference>
<dbReference type="InterPro" id="IPR009057">
    <property type="entry name" value="Homeodomain-like_sf"/>
</dbReference>
<dbReference type="Gene3D" id="3.30.710.10">
    <property type="entry name" value="Potassium Channel Kv1.1, Chain A"/>
    <property type="match status" value="1"/>
</dbReference>
<evidence type="ECO:0000259" key="6">
    <source>
        <dbReference type="PROSITE" id="PS50960"/>
    </source>
</evidence>
<evidence type="ECO:0000259" key="5">
    <source>
        <dbReference type="PROSITE" id="PS50097"/>
    </source>
</evidence>
<keyword evidence="2 3" id="KW-0539">Nucleus</keyword>
<evidence type="ECO:0000256" key="1">
    <source>
        <dbReference type="ARBA" id="ARBA00004123"/>
    </source>
</evidence>
<gene>
    <name evidence="7" type="ORF">L798_02803</name>
</gene>
<dbReference type="eggNOG" id="ENOG502QUF2">
    <property type="taxonomic scope" value="Eukaryota"/>
</dbReference>
<evidence type="ECO:0000256" key="2">
    <source>
        <dbReference type="ARBA" id="ARBA00023242"/>
    </source>
</evidence>
<dbReference type="OMA" id="RPYTKTE"/>
<dbReference type="Pfam" id="PF05225">
    <property type="entry name" value="HTH_psq"/>
    <property type="match status" value="1"/>
</dbReference>
<feature type="region of interest" description="Disordered" evidence="4">
    <location>
        <begin position="674"/>
        <end position="698"/>
    </location>
</feature>